<sequence length="432" mass="47140">MEHIMRVLFASLTQDGHFNPLTGIAKATQEAGHGVAFYTGSLYGQKLARMGVRHFPYVRATEVTAENINEIFPERTKLSGPRQISFDGRAFFADNVGRFFEDLREIRETFPFTVLVHDTGFFAAELAVRFLGVASVPVNVIGDIESAPDVPPMFFGFGYPRNRLDRAKHAAARYVSNTVVLRPAKLRYREILAEYGVPFDLRTVMTDVPYRVASAVIQTGTPSLDFPRRSTNPKVRHVGALLPWRDPDGDRGTDVPLGGYRRRALVSQGTIDTADFGKLIYPAVEALRDSGMQVVVSTGRQPAGPVRDRIGAENVVVEEFLDFDAVLPASDVYVTNGGQGGVLMAISAGVPMVVAGLNEGKGDVNARLAYRGLAEDLRTERPRPEAIRAAVERVLADEAMRDRLAAARAELSALDPLAESVAVIESVGARQA</sequence>
<keyword evidence="3" id="KW-1185">Reference proteome</keyword>
<dbReference type="PANTHER" id="PTHR21015">
    <property type="entry name" value="UDP-N-ACETYLGLUCOSAMINE--N-ACETYLMURAMYL-(PENTAPEPTIDE) PYROPHOSPHORYL-UNDECAPRENOL N-ACETYLGLUCOSAMINE TRANSFERASE 1"/>
    <property type="match status" value="1"/>
</dbReference>
<evidence type="ECO:0000313" key="3">
    <source>
        <dbReference type="Proteomes" id="UP001319861"/>
    </source>
</evidence>
<reference evidence="2 3" key="1">
    <citation type="journal article" date="2021" name="J. Biosci. Bioeng.">
        <title>Identification and characterization of a chc gene cluster responsible for the aromatization pathway of cyclohexanecarboxylate degradation in Sinomonas cyclohexanicum ATCC 51369.</title>
        <authorList>
            <person name="Yamamoto T."/>
            <person name="Hasegawa Y."/>
            <person name="Lau P.C.K."/>
            <person name="Iwaki H."/>
        </authorList>
    </citation>
    <scope>NUCLEOTIDE SEQUENCE [LARGE SCALE GENOMIC DNA]</scope>
    <source>
        <strain evidence="2 3">ATCC 51369</strain>
    </source>
</reference>
<protein>
    <submittedName>
        <fullName evidence="2">N-glycosyltransferase</fullName>
    </submittedName>
</protein>
<dbReference type="InterPro" id="IPR010610">
    <property type="entry name" value="EryCIII-like_C"/>
</dbReference>
<dbReference type="InterPro" id="IPR002213">
    <property type="entry name" value="UDP_glucos_trans"/>
</dbReference>
<organism evidence="2 3">
    <name type="scientific">Sinomonas cyclohexanicum</name>
    <name type="common">Corynebacterium cyclohexanicum</name>
    <dbReference type="NCBI Taxonomy" id="322009"/>
    <lineage>
        <taxon>Bacteria</taxon>
        <taxon>Bacillati</taxon>
        <taxon>Actinomycetota</taxon>
        <taxon>Actinomycetes</taxon>
        <taxon>Micrococcales</taxon>
        <taxon>Micrococcaceae</taxon>
        <taxon>Sinomonas</taxon>
    </lineage>
</organism>
<dbReference type="CDD" id="cd03784">
    <property type="entry name" value="GT1_Gtf-like"/>
    <property type="match status" value="1"/>
</dbReference>
<name>A0ABN6FDQ6_SINCY</name>
<dbReference type="EMBL" id="AP024525">
    <property type="protein sequence ID" value="BCT75044.1"/>
    <property type="molecule type" value="Genomic_DNA"/>
</dbReference>
<proteinExistence type="predicted"/>
<gene>
    <name evidence="2" type="ORF">SCMU_08860</name>
</gene>
<feature type="domain" description="Erythromycin biosynthesis protein CIII-like C-terminal" evidence="1">
    <location>
        <begin position="313"/>
        <end position="417"/>
    </location>
</feature>
<evidence type="ECO:0000313" key="2">
    <source>
        <dbReference type="EMBL" id="BCT75044.1"/>
    </source>
</evidence>
<evidence type="ECO:0000259" key="1">
    <source>
        <dbReference type="Pfam" id="PF06722"/>
    </source>
</evidence>
<dbReference type="SUPFAM" id="SSF53756">
    <property type="entry name" value="UDP-Glycosyltransferase/glycogen phosphorylase"/>
    <property type="match status" value="1"/>
</dbReference>
<dbReference type="Gene3D" id="3.40.50.2000">
    <property type="entry name" value="Glycogen Phosphorylase B"/>
    <property type="match status" value="2"/>
</dbReference>
<dbReference type="Pfam" id="PF06722">
    <property type="entry name" value="EryCIII-like_C"/>
    <property type="match status" value="1"/>
</dbReference>
<accession>A0ABN6FDQ6</accession>
<dbReference type="Proteomes" id="UP001319861">
    <property type="component" value="Chromosome"/>
</dbReference>
<dbReference type="PANTHER" id="PTHR21015:SF22">
    <property type="entry name" value="GLYCOSYLTRANSFERASE"/>
    <property type="match status" value="1"/>
</dbReference>